<keyword evidence="2" id="KW-1185">Reference proteome</keyword>
<comment type="caution">
    <text evidence="1">The sequence shown here is derived from an EMBL/GenBank/DDBJ whole genome shotgun (WGS) entry which is preliminary data.</text>
</comment>
<evidence type="ECO:0000313" key="1">
    <source>
        <dbReference type="EMBL" id="RDW70066.1"/>
    </source>
</evidence>
<gene>
    <name evidence="1" type="ORF">BP5796_08463</name>
</gene>
<accession>A0A3D8R7X4</accession>
<dbReference type="SUPFAM" id="SSF55729">
    <property type="entry name" value="Acyl-CoA N-acyltransferases (Nat)"/>
    <property type="match status" value="1"/>
</dbReference>
<dbReference type="InterPro" id="IPR053225">
    <property type="entry name" value="Acyl-CoA_N-acyltransferase"/>
</dbReference>
<dbReference type="Gene3D" id="3.40.630.30">
    <property type="match status" value="1"/>
</dbReference>
<dbReference type="InterPro" id="IPR016181">
    <property type="entry name" value="Acyl_CoA_acyltransferase"/>
</dbReference>
<protein>
    <recommendedName>
        <fullName evidence="3">N-acetyltransferase domain-containing protein</fullName>
    </recommendedName>
</protein>
<dbReference type="AlphaFoldDB" id="A0A3D8R7X4"/>
<dbReference type="OrthoDB" id="61870at2759"/>
<dbReference type="CDD" id="cd04301">
    <property type="entry name" value="NAT_SF"/>
    <property type="match status" value="1"/>
</dbReference>
<reference evidence="1 2" key="1">
    <citation type="journal article" date="2018" name="IMA Fungus">
        <title>IMA Genome-F 9: Draft genome sequence of Annulohypoxylon stygium, Aspergillus mulundensis, Berkeleyomyces basicola (syn. Thielaviopsis basicola), Ceratocystis smalleyi, two Cercospora beticola strains, Coleophoma cylindrospora, Fusarium fracticaudum, Phialophora cf. hyalina, and Morchella septimelata.</title>
        <authorList>
            <person name="Wingfield B.D."/>
            <person name="Bills G.F."/>
            <person name="Dong Y."/>
            <person name="Huang W."/>
            <person name="Nel W.J."/>
            <person name="Swalarsk-Parry B.S."/>
            <person name="Vaghefi N."/>
            <person name="Wilken P.M."/>
            <person name="An Z."/>
            <person name="de Beer Z.W."/>
            <person name="De Vos L."/>
            <person name="Chen L."/>
            <person name="Duong T.A."/>
            <person name="Gao Y."/>
            <person name="Hammerbacher A."/>
            <person name="Kikkert J.R."/>
            <person name="Li Y."/>
            <person name="Li H."/>
            <person name="Li K."/>
            <person name="Li Q."/>
            <person name="Liu X."/>
            <person name="Ma X."/>
            <person name="Naidoo K."/>
            <person name="Pethybridge S.J."/>
            <person name="Sun J."/>
            <person name="Steenkamp E.T."/>
            <person name="van der Nest M.A."/>
            <person name="van Wyk S."/>
            <person name="Wingfield M.J."/>
            <person name="Xiong C."/>
            <person name="Yue Q."/>
            <person name="Zhang X."/>
        </authorList>
    </citation>
    <scope>NUCLEOTIDE SEQUENCE [LARGE SCALE GENOMIC DNA]</scope>
    <source>
        <strain evidence="1 2">BP5796</strain>
    </source>
</reference>
<name>A0A3D8R7X4_9HELO</name>
<organism evidence="1 2">
    <name type="scientific">Coleophoma crateriformis</name>
    <dbReference type="NCBI Taxonomy" id="565419"/>
    <lineage>
        <taxon>Eukaryota</taxon>
        <taxon>Fungi</taxon>
        <taxon>Dikarya</taxon>
        <taxon>Ascomycota</taxon>
        <taxon>Pezizomycotina</taxon>
        <taxon>Leotiomycetes</taxon>
        <taxon>Helotiales</taxon>
        <taxon>Dermateaceae</taxon>
        <taxon>Coleophoma</taxon>
    </lineage>
</organism>
<dbReference type="PANTHER" id="PTHR20958">
    <property type="entry name" value="GLYCINE N-ACYLTRANSFERASE-LIKE PROTEIN"/>
    <property type="match status" value="1"/>
</dbReference>
<proteinExistence type="predicted"/>
<sequence length="322" mass="35562">MASENSPKFHIFSQEEALSTFLPLLHPHLPQSNPLYNRLQAPQNHPSRRCLFAATFPPSPSPPPSSLQESHTLVFADRSRHAESQIWTFNPLISEHAAKGSVTIEQQAVIRAQLLALILFLKNTAILDAPGWPFSPILKFGCIHDVLTQELRALAVPRQAALHDTQWNLWLAPTRASPFLVQKRALPDGFSVARVPEDQLDIVLSTSSIPRQKETMLTLPNISILNATGRLVAWAYIGIDGTLATLYVLEEYRGLGLASFVAKELLTRLGRGDFGDLGFKGQSGWCHSDVYDGNKGSEAVMRAVGGNVRGVSSYFWVDSELF</sequence>
<dbReference type="Proteomes" id="UP000256328">
    <property type="component" value="Unassembled WGS sequence"/>
</dbReference>
<dbReference type="PANTHER" id="PTHR20958:SF6">
    <property type="entry name" value="GLYCINE N-ACYLTRANSFERASE-LIKE PROTEIN"/>
    <property type="match status" value="1"/>
</dbReference>
<dbReference type="EMBL" id="PDLN01000012">
    <property type="protein sequence ID" value="RDW70066.1"/>
    <property type="molecule type" value="Genomic_DNA"/>
</dbReference>
<evidence type="ECO:0008006" key="3">
    <source>
        <dbReference type="Google" id="ProtNLM"/>
    </source>
</evidence>
<evidence type="ECO:0000313" key="2">
    <source>
        <dbReference type="Proteomes" id="UP000256328"/>
    </source>
</evidence>